<geneLocation type="mitochondrion" evidence="5"/>
<protein>
    <submittedName>
        <fullName evidence="5">Ribosomal protein L16</fullName>
    </submittedName>
</protein>
<dbReference type="InterPro" id="IPR036920">
    <property type="entry name" value="Ribosomal_uL16_sf"/>
</dbReference>
<evidence type="ECO:0000313" key="5">
    <source>
        <dbReference type="EMBL" id="AVK39491.1"/>
    </source>
</evidence>
<dbReference type="InterPro" id="IPR047873">
    <property type="entry name" value="Ribosomal_uL16"/>
</dbReference>
<dbReference type="CDD" id="cd01433">
    <property type="entry name" value="Ribosomal_L16_L10e"/>
    <property type="match status" value="1"/>
</dbReference>
<name>A0A343UXT4_9FLOR</name>
<dbReference type="InterPro" id="IPR000114">
    <property type="entry name" value="Ribosomal_uL16_bact-type"/>
</dbReference>
<dbReference type="SUPFAM" id="SSF54686">
    <property type="entry name" value="Ribosomal protein L16p/L10e"/>
    <property type="match status" value="1"/>
</dbReference>
<accession>A0A343UXT4</accession>
<dbReference type="EMBL" id="MG787094">
    <property type="protein sequence ID" value="AVK39491.1"/>
    <property type="molecule type" value="Genomic_DNA"/>
</dbReference>
<keyword evidence="2 4" id="KW-0689">Ribosomal protein</keyword>
<proteinExistence type="inferred from homology"/>
<gene>
    <name evidence="5" type="primary">rpl16</name>
</gene>
<dbReference type="GO" id="GO:0003735">
    <property type="term" value="F:structural constituent of ribosome"/>
    <property type="evidence" value="ECO:0007669"/>
    <property type="project" value="InterPro"/>
</dbReference>
<organism evidence="5">
    <name type="scientific">Montagnia macrospora</name>
    <dbReference type="NCBI Taxonomy" id="2662032"/>
    <lineage>
        <taxon>Eukaryota</taxon>
        <taxon>Rhodophyta</taxon>
        <taxon>Florideophyceae</taxon>
        <taxon>Nemaliophycidae</taxon>
        <taxon>Batrachospermales</taxon>
        <taxon>Batrachospermaceae</taxon>
        <taxon>Montagnia</taxon>
    </lineage>
</organism>
<dbReference type="PRINTS" id="PR00060">
    <property type="entry name" value="RIBOSOMALL16"/>
</dbReference>
<evidence type="ECO:0000256" key="1">
    <source>
        <dbReference type="ARBA" id="ARBA00008931"/>
    </source>
</evidence>
<keyword evidence="5" id="KW-0496">Mitochondrion</keyword>
<reference evidence="5" key="1">
    <citation type="journal article" date="2018" name="Mitochondrial DNA Part B Resour">
        <title>Complete mitochondrial genomes of six species of the freshwater red algal order Batrachospermales (Rhodophyta).</title>
        <authorList>
            <person name="Paiano M.O."/>
            <person name="Del Cortona A."/>
            <person name="Costa J.F."/>
            <person name="Liu S.-L."/>
            <person name="Verbruggen H."/>
            <person name="De Clerck O."/>
            <person name="Necchi O."/>
        </authorList>
    </citation>
    <scope>NUCLEOTIDE SEQUENCE</scope>
    <source>
        <strain evidence="5">J.0232</strain>
    </source>
</reference>
<dbReference type="GeneID" id="38089329"/>
<dbReference type="Pfam" id="PF00252">
    <property type="entry name" value="Ribosomal_L16"/>
    <property type="match status" value="1"/>
</dbReference>
<dbReference type="GO" id="GO:0019843">
    <property type="term" value="F:rRNA binding"/>
    <property type="evidence" value="ECO:0007669"/>
    <property type="project" value="InterPro"/>
</dbReference>
<evidence type="ECO:0000256" key="2">
    <source>
        <dbReference type="ARBA" id="ARBA00022980"/>
    </source>
</evidence>
<evidence type="ECO:0000256" key="4">
    <source>
        <dbReference type="RuleBase" id="RU004413"/>
    </source>
</evidence>
<evidence type="ECO:0000256" key="3">
    <source>
        <dbReference type="ARBA" id="ARBA00023274"/>
    </source>
</evidence>
<comment type="similarity">
    <text evidence="1 4">Belongs to the universal ribosomal protein uL16 family.</text>
</comment>
<dbReference type="PANTHER" id="PTHR12220:SF13">
    <property type="entry name" value="LARGE RIBOSOMAL SUBUNIT PROTEIN UL16M"/>
    <property type="match status" value="1"/>
</dbReference>
<dbReference type="Gene3D" id="3.90.1170.10">
    <property type="entry name" value="Ribosomal protein L10e/L16"/>
    <property type="match status" value="1"/>
</dbReference>
<dbReference type="PANTHER" id="PTHR12220">
    <property type="entry name" value="50S/60S RIBOSOMAL PROTEIN L16"/>
    <property type="match status" value="1"/>
</dbReference>
<dbReference type="AlphaFoldDB" id="A0A343UXT4"/>
<sequence>MTESQYQTLMWFLQKKLKKLEKKTKIKVWVCFSPNLVLTKLNSEARMGKGKGLITEVAMFLKPGQIVVELDNLSTKQSRELCRYINQKFSGELKLVFRSSQL</sequence>
<dbReference type="GO" id="GO:0032543">
    <property type="term" value="P:mitochondrial translation"/>
    <property type="evidence" value="ECO:0007669"/>
    <property type="project" value="TreeGrafter"/>
</dbReference>
<dbReference type="InterPro" id="IPR016180">
    <property type="entry name" value="Ribosomal_uL16_dom"/>
</dbReference>
<keyword evidence="3 4" id="KW-0687">Ribonucleoprotein</keyword>
<reference evidence="5" key="2">
    <citation type="submission" date="2018-01" db="EMBL/GenBank/DDBJ databases">
        <authorList>
            <person name="Gaut B.S."/>
            <person name="Morton B.R."/>
            <person name="Clegg M.T."/>
            <person name="Duvall M.R."/>
        </authorList>
    </citation>
    <scope>NUCLEOTIDE SEQUENCE</scope>
    <source>
        <strain evidence="5">J.0232</strain>
    </source>
</reference>
<dbReference type="RefSeq" id="YP_009515534.1">
    <property type="nucleotide sequence ID" value="NC_039404.1"/>
</dbReference>
<dbReference type="GO" id="GO:0005762">
    <property type="term" value="C:mitochondrial large ribosomal subunit"/>
    <property type="evidence" value="ECO:0007669"/>
    <property type="project" value="TreeGrafter"/>
</dbReference>